<evidence type="ECO:0000256" key="8">
    <source>
        <dbReference type="PIRSR" id="PIRSR614732-2"/>
    </source>
</evidence>
<dbReference type="NCBIfam" id="NF001273">
    <property type="entry name" value="PRK00230.1"/>
    <property type="match status" value="1"/>
</dbReference>
<feature type="active site" description="For OMPdecase activity" evidence="7">
    <location>
        <position position="67"/>
    </location>
</feature>
<dbReference type="SMART" id="SM00934">
    <property type="entry name" value="OMPdecase"/>
    <property type="match status" value="1"/>
</dbReference>
<protein>
    <recommendedName>
        <fullName evidence="6">Orotidine 5'-phosphate decarboxylase</fullName>
        <ecNumber evidence="6">4.1.1.23</ecNumber>
    </recommendedName>
    <alternativeName>
        <fullName evidence="6">OMP decarboxylase</fullName>
        <shortName evidence="6">OMPDCase</shortName>
        <shortName evidence="6">OMPdecase</shortName>
    </alternativeName>
</protein>
<feature type="binding site" evidence="6 8">
    <location>
        <position position="192"/>
    </location>
    <ligand>
        <name>substrate</name>
    </ligand>
</feature>
<dbReference type="RefSeq" id="WP_012803174.1">
    <property type="nucleotide sequence ID" value="NC_013170.1"/>
</dbReference>
<feature type="active site" description="For OMPdecase activity" evidence="7">
    <location>
        <position position="72"/>
    </location>
</feature>
<keyword evidence="3 6" id="KW-0210">Decarboxylase</keyword>
<evidence type="ECO:0000256" key="2">
    <source>
        <dbReference type="ARBA" id="ARBA00004861"/>
    </source>
</evidence>
<sequence length="242" mass="25498">MLIPWQNAPARERIIVALDCEKDRALELADILAGHARWLKVGMTLFYALGPSIIHDLKERGFNIFLDLKFHDIPHQVFGAAASATHAGADMLTMHTLGGEEMMRAAVQGANKAAAEGGSEPPVMLGITVLTSMNQAALSSLNIALPIADQVQAMARLAYTAQAHGVVASPQEASALRVLLGPDAYIVTPGVRPRGSALDDQSRVADPASAIAQGASHLVIGRPITQASDPVAAFEEIVSSLE</sequence>
<dbReference type="SUPFAM" id="SSF51366">
    <property type="entry name" value="Ribulose-phoshate binding barrel"/>
    <property type="match status" value="1"/>
</dbReference>
<feature type="binding site" evidence="6 8">
    <location>
        <position position="131"/>
    </location>
    <ligand>
        <name>substrate</name>
    </ligand>
</feature>
<dbReference type="AlphaFoldDB" id="C7MNJ6"/>
<dbReference type="GO" id="GO:0005829">
    <property type="term" value="C:cytosol"/>
    <property type="evidence" value="ECO:0007669"/>
    <property type="project" value="TreeGrafter"/>
</dbReference>
<accession>C7MNJ6</accession>
<feature type="binding site" evidence="6">
    <location>
        <begin position="67"/>
        <end position="76"/>
    </location>
    <ligand>
        <name>substrate</name>
    </ligand>
</feature>
<evidence type="ECO:0000256" key="3">
    <source>
        <dbReference type="ARBA" id="ARBA00022793"/>
    </source>
</evidence>
<feature type="binding site" evidence="6 8">
    <location>
        <position position="19"/>
    </location>
    <ligand>
        <name>substrate</name>
    </ligand>
</feature>
<feature type="binding site" evidence="6 8">
    <location>
        <position position="40"/>
    </location>
    <ligand>
        <name>substrate</name>
    </ligand>
</feature>
<feature type="active site" description="Proton donor" evidence="6">
    <location>
        <position position="69"/>
    </location>
</feature>
<keyword evidence="11" id="KW-1185">Reference proteome</keyword>
<dbReference type="HOGENOM" id="CLU_067069_0_0_11"/>
<dbReference type="KEGG" id="ccu:Ccur_07820"/>
<reference evidence="10 11" key="1">
    <citation type="journal article" date="2009" name="Stand. Genomic Sci.">
        <title>Complete genome sequence of Cryptobacterium curtum type strain (12-3).</title>
        <authorList>
            <person name="Mavrommatis K."/>
            <person name="Pukall R."/>
            <person name="Rohde C."/>
            <person name="Chen F."/>
            <person name="Sims D."/>
            <person name="Brettin T."/>
            <person name="Kuske C."/>
            <person name="Detter J.C."/>
            <person name="Han C."/>
            <person name="Lapidus A."/>
            <person name="Copeland A."/>
            <person name="Glavina Del Rio T."/>
            <person name="Nolan M."/>
            <person name="Lucas S."/>
            <person name="Tice H."/>
            <person name="Cheng J.F."/>
            <person name="Bruce D."/>
            <person name="Goodwin L."/>
            <person name="Pitluck S."/>
            <person name="Ovchinnikova G."/>
            <person name="Pati A."/>
            <person name="Ivanova N."/>
            <person name="Chen A."/>
            <person name="Palaniappan K."/>
            <person name="Chain P."/>
            <person name="D'haeseleer P."/>
            <person name="Goker M."/>
            <person name="Bristow J."/>
            <person name="Eisen J.A."/>
            <person name="Markowitz V."/>
            <person name="Hugenholtz P."/>
            <person name="Rohde M."/>
            <person name="Klenk H.P."/>
            <person name="Kyrpides N.C."/>
        </authorList>
    </citation>
    <scope>NUCLEOTIDE SEQUENCE [LARGE SCALE GENOMIC DNA]</scope>
    <source>
        <strain evidence="11">ATCC 700683 / DSM 15641 / 12-3</strain>
    </source>
</reference>
<keyword evidence="5 6" id="KW-0456">Lyase</keyword>
<evidence type="ECO:0000256" key="1">
    <source>
        <dbReference type="ARBA" id="ARBA00002356"/>
    </source>
</evidence>
<dbReference type="InterPro" id="IPR047596">
    <property type="entry name" value="OMPdecase_bac"/>
</dbReference>
<feature type="active site" description="For OMPdecase activity" evidence="7">
    <location>
        <position position="69"/>
    </location>
</feature>
<dbReference type="InterPro" id="IPR001754">
    <property type="entry name" value="OMPdeCOase_dom"/>
</dbReference>
<comment type="function">
    <text evidence="1 6">Catalyzes the decarboxylation of orotidine 5'-monophosphate (OMP) to uridine 5'-monophosphate (UMP).</text>
</comment>
<keyword evidence="4 6" id="KW-0665">Pyrimidine biosynthesis</keyword>
<dbReference type="CDD" id="cd04725">
    <property type="entry name" value="OMP_decarboxylase_like"/>
    <property type="match status" value="1"/>
</dbReference>
<evidence type="ECO:0000256" key="5">
    <source>
        <dbReference type="ARBA" id="ARBA00023239"/>
    </source>
</evidence>
<evidence type="ECO:0000256" key="6">
    <source>
        <dbReference type="HAMAP-Rule" id="MF_01200"/>
    </source>
</evidence>
<dbReference type="OrthoDB" id="9806203at2"/>
<dbReference type="HAMAP" id="MF_01200_B">
    <property type="entry name" value="OMPdecase_type1_B"/>
    <property type="match status" value="1"/>
</dbReference>
<evidence type="ECO:0000313" key="10">
    <source>
        <dbReference type="EMBL" id="ACU94486.1"/>
    </source>
</evidence>
<organism evidence="10 11">
    <name type="scientific">Cryptobacterium curtum (strain ATCC 700683 / DSM 15641 / CCUG 43107 / 12-3)</name>
    <dbReference type="NCBI Taxonomy" id="469378"/>
    <lineage>
        <taxon>Bacteria</taxon>
        <taxon>Bacillati</taxon>
        <taxon>Actinomycetota</taxon>
        <taxon>Coriobacteriia</taxon>
        <taxon>Eggerthellales</taxon>
        <taxon>Eggerthellaceae</taxon>
        <taxon>Cryptobacterium</taxon>
    </lineage>
</organism>
<dbReference type="UniPathway" id="UPA00070">
    <property type="reaction ID" value="UER00120"/>
</dbReference>
<dbReference type="eggNOG" id="COG0284">
    <property type="taxonomic scope" value="Bacteria"/>
</dbReference>
<dbReference type="InterPro" id="IPR013785">
    <property type="entry name" value="Aldolase_TIM"/>
</dbReference>
<comment type="catalytic activity">
    <reaction evidence="6">
        <text>orotidine 5'-phosphate + H(+) = UMP + CO2</text>
        <dbReference type="Rhea" id="RHEA:11596"/>
        <dbReference type="ChEBI" id="CHEBI:15378"/>
        <dbReference type="ChEBI" id="CHEBI:16526"/>
        <dbReference type="ChEBI" id="CHEBI:57538"/>
        <dbReference type="ChEBI" id="CHEBI:57865"/>
        <dbReference type="EC" id="4.1.1.23"/>
    </reaction>
</comment>
<feature type="binding site" evidence="6 8">
    <location>
        <position position="201"/>
    </location>
    <ligand>
        <name>substrate</name>
    </ligand>
</feature>
<dbReference type="EMBL" id="CP001682">
    <property type="protein sequence ID" value="ACU94486.1"/>
    <property type="molecule type" value="Genomic_DNA"/>
</dbReference>
<dbReference type="GO" id="GO:0044205">
    <property type="term" value="P:'de novo' UMP biosynthetic process"/>
    <property type="evidence" value="ECO:0007669"/>
    <property type="project" value="UniProtKB-UniRule"/>
</dbReference>
<evidence type="ECO:0000313" key="11">
    <source>
        <dbReference type="Proteomes" id="UP000000954"/>
    </source>
</evidence>
<dbReference type="GO" id="GO:0004590">
    <property type="term" value="F:orotidine-5'-phosphate decarboxylase activity"/>
    <property type="evidence" value="ECO:0007669"/>
    <property type="project" value="UniProtKB-UniRule"/>
</dbReference>
<feature type="binding site" evidence="6 8">
    <location>
        <position position="222"/>
    </location>
    <ligand>
        <name>substrate</name>
    </ligand>
</feature>
<dbReference type="EC" id="4.1.1.23" evidence="6"/>
<evidence type="ECO:0000256" key="4">
    <source>
        <dbReference type="ARBA" id="ARBA00022975"/>
    </source>
</evidence>
<dbReference type="InterPro" id="IPR011060">
    <property type="entry name" value="RibuloseP-bd_barrel"/>
</dbReference>
<comment type="subunit">
    <text evidence="6">Homodimer.</text>
</comment>
<dbReference type="PANTHER" id="PTHR32119">
    <property type="entry name" value="OROTIDINE 5'-PHOSPHATE DECARBOXYLASE"/>
    <property type="match status" value="1"/>
</dbReference>
<dbReference type="InterPro" id="IPR014732">
    <property type="entry name" value="OMPdecase"/>
</dbReference>
<proteinExistence type="inferred from homology"/>
<comment type="similarity">
    <text evidence="6">Belongs to the OMP decarboxylase family. Type 1 subfamily.</text>
</comment>
<dbReference type="Gene3D" id="3.20.20.70">
    <property type="entry name" value="Aldolase class I"/>
    <property type="match status" value="1"/>
</dbReference>
<dbReference type="PANTHER" id="PTHR32119:SF2">
    <property type="entry name" value="OROTIDINE 5'-PHOSPHATE DECARBOXYLASE"/>
    <property type="match status" value="1"/>
</dbReference>
<dbReference type="Proteomes" id="UP000000954">
    <property type="component" value="Chromosome"/>
</dbReference>
<dbReference type="Pfam" id="PF00215">
    <property type="entry name" value="OMPdecase"/>
    <property type="match status" value="1"/>
</dbReference>
<evidence type="ECO:0000256" key="7">
    <source>
        <dbReference type="PIRSR" id="PIRSR614732-1"/>
    </source>
</evidence>
<feature type="binding site" evidence="6 8">
    <location>
        <position position="221"/>
    </location>
    <ligand>
        <name>substrate</name>
    </ligand>
</feature>
<dbReference type="STRING" id="469378.Ccur_07820"/>
<evidence type="ECO:0000259" key="9">
    <source>
        <dbReference type="SMART" id="SM00934"/>
    </source>
</evidence>
<dbReference type="NCBIfam" id="TIGR01740">
    <property type="entry name" value="pyrF"/>
    <property type="match status" value="1"/>
</dbReference>
<dbReference type="GO" id="GO:0006207">
    <property type="term" value="P:'de novo' pyrimidine nucleobase biosynthetic process"/>
    <property type="evidence" value="ECO:0007669"/>
    <property type="project" value="InterPro"/>
</dbReference>
<gene>
    <name evidence="6" type="primary">pyrF</name>
    <name evidence="10" type="ordered locus">Ccur_07820</name>
</gene>
<comment type="pathway">
    <text evidence="2 6">Pyrimidine metabolism; UMP biosynthesis via de novo pathway; UMP from orotate: step 2/2.</text>
</comment>
<feature type="domain" description="Orotidine 5'-phosphate decarboxylase" evidence="9">
    <location>
        <begin position="13"/>
        <end position="237"/>
    </location>
</feature>
<name>C7MNJ6_CRYCD</name>